<sequence>MPSHLASELHYDETLALVVLGVIVQPLAGALSDRVGRRSVTSLAARASSCTSPRCC</sequence>
<keyword evidence="1" id="KW-0472">Membrane</keyword>
<dbReference type="Proteomes" id="UP000641386">
    <property type="component" value="Unassembled WGS sequence"/>
</dbReference>
<dbReference type="RefSeq" id="WP_189905098.1">
    <property type="nucleotide sequence ID" value="NZ_BNBC01000033.1"/>
</dbReference>
<organism evidence="2 3">
    <name type="scientific">Streptomyces spiralis</name>
    <dbReference type="NCBI Taxonomy" id="66376"/>
    <lineage>
        <taxon>Bacteria</taxon>
        <taxon>Bacillati</taxon>
        <taxon>Actinomycetota</taxon>
        <taxon>Actinomycetes</taxon>
        <taxon>Kitasatosporales</taxon>
        <taxon>Streptomycetaceae</taxon>
        <taxon>Streptomyces</taxon>
    </lineage>
</organism>
<accession>A0A919AAV6</accession>
<keyword evidence="3" id="KW-1185">Reference proteome</keyword>
<name>A0A919AAV6_9ACTN</name>
<feature type="transmembrane region" description="Helical" evidence="1">
    <location>
        <begin position="15"/>
        <end position="32"/>
    </location>
</feature>
<dbReference type="EMBL" id="BNBC01000033">
    <property type="protein sequence ID" value="GHE95163.1"/>
    <property type="molecule type" value="Genomic_DNA"/>
</dbReference>
<dbReference type="AlphaFoldDB" id="A0A919AAV6"/>
<gene>
    <name evidence="2" type="ORF">GCM10014715_59250</name>
</gene>
<reference evidence="2" key="2">
    <citation type="submission" date="2020-09" db="EMBL/GenBank/DDBJ databases">
        <authorList>
            <person name="Sun Q."/>
            <person name="Ohkuma M."/>
        </authorList>
    </citation>
    <scope>NUCLEOTIDE SEQUENCE</scope>
    <source>
        <strain evidence="2">JCM 3302</strain>
    </source>
</reference>
<dbReference type="InterPro" id="IPR036259">
    <property type="entry name" value="MFS_trans_sf"/>
</dbReference>
<evidence type="ECO:0000256" key="1">
    <source>
        <dbReference type="SAM" id="Phobius"/>
    </source>
</evidence>
<proteinExistence type="predicted"/>
<dbReference type="SUPFAM" id="SSF103473">
    <property type="entry name" value="MFS general substrate transporter"/>
    <property type="match status" value="1"/>
</dbReference>
<evidence type="ECO:0000313" key="2">
    <source>
        <dbReference type="EMBL" id="GHE95163.1"/>
    </source>
</evidence>
<evidence type="ECO:0000313" key="3">
    <source>
        <dbReference type="Proteomes" id="UP000641386"/>
    </source>
</evidence>
<evidence type="ECO:0008006" key="4">
    <source>
        <dbReference type="Google" id="ProtNLM"/>
    </source>
</evidence>
<keyword evidence="1" id="KW-0812">Transmembrane</keyword>
<reference evidence="2" key="1">
    <citation type="journal article" date="2014" name="Int. J. Syst. Evol. Microbiol.">
        <title>Complete genome sequence of Corynebacterium casei LMG S-19264T (=DSM 44701T), isolated from a smear-ripened cheese.</title>
        <authorList>
            <consortium name="US DOE Joint Genome Institute (JGI-PGF)"/>
            <person name="Walter F."/>
            <person name="Albersmeier A."/>
            <person name="Kalinowski J."/>
            <person name="Ruckert C."/>
        </authorList>
    </citation>
    <scope>NUCLEOTIDE SEQUENCE</scope>
    <source>
        <strain evidence="2">JCM 3302</strain>
    </source>
</reference>
<keyword evidence="1" id="KW-1133">Transmembrane helix</keyword>
<comment type="caution">
    <text evidence="2">The sequence shown here is derived from an EMBL/GenBank/DDBJ whole genome shotgun (WGS) entry which is preliminary data.</text>
</comment>
<dbReference type="Gene3D" id="1.20.1250.20">
    <property type="entry name" value="MFS general substrate transporter like domains"/>
    <property type="match status" value="1"/>
</dbReference>
<protein>
    <recommendedName>
        <fullName evidence="4">Major facilitator superfamily (MFS) profile domain-containing protein</fullName>
    </recommendedName>
</protein>